<dbReference type="PANTHER" id="PTHR37763:SF1">
    <property type="entry name" value="EXOSOME COMPLEX EXONUCLEASE"/>
    <property type="match status" value="1"/>
</dbReference>
<organism evidence="1 5">
    <name type="scientific">Momordica charantia</name>
    <name type="common">Bitter gourd</name>
    <name type="synonym">Balsam pear</name>
    <dbReference type="NCBI Taxonomy" id="3673"/>
    <lineage>
        <taxon>Eukaryota</taxon>
        <taxon>Viridiplantae</taxon>
        <taxon>Streptophyta</taxon>
        <taxon>Embryophyta</taxon>
        <taxon>Tracheophyta</taxon>
        <taxon>Spermatophyta</taxon>
        <taxon>Magnoliopsida</taxon>
        <taxon>eudicotyledons</taxon>
        <taxon>Gunneridae</taxon>
        <taxon>Pentapetalae</taxon>
        <taxon>rosids</taxon>
        <taxon>fabids</taxon>
        <taxon>Cucurbitales</taxon>
        <taxon>Cucurbitaceae</taxon>
        <taxon>Momordiceae</taxon>
        <taxon>Momordica</taxon>
    </lineage>
</organism>
<dbReference type="Proteomes" id="UP000504603">
    <property type="component" value="Unplaced"/>
</dbReference>
<dbReference type="GeneID" id="111010055"/>
<accession>A0A6J1CBU2</accession>
<reference evidence="2 3" key="1">
    <citation type="submission" date="2025-04" db="UniProtKB">
        <authorList>
            <consortium name="RefSeq"/>
        </authorList>
    </citation>
    <scope>IDENTIFICATION</scope>
    <source>
        <strain evidence="2 3">OHB3-1</strain>
    </source>
</reference>
<gene>
    <name evidence="2 3 4 5" type="primary">LOC111010055</name>
</gene>
<dbReference type="RefSeq" id="XP_022139045.1">
    <property type="nucleotide sequence ID" value="XM_022283353.1"/>
</dbReference>
<dbReference type="RefSeq" id="XP_022139027.1">
    <property type="nucleotide sequence ID" value="XM_022283335.1"/>
</dbReference>
<evidence type="ECO:0000313" key="3">
    <source>
        <dbReference type="RefSeq" id="XP_022139037.1"/>
    </source>
</evidence>
<evidence type="ECO:0000313" key="4">
    <source>
        <dbReference type="RefSeq" id="XP_022139045.1"/>
    </source>
</evidence>
<name>A0A6J1CBU2_MOMCH</name>
<dbReference type="AlphaFoldDB" id="A0A6J1CBU2"/>
<keyword evidence="1" id="KW-1185">Reference proteome</keyword>
<evidence type="ECO:0000313" key="5">
    <source>
        <dbReference type="RefSeq" id="XP_022139054.1"/>
    </source>
</evidence>
<dbReference type="OrthoDB" id="770241at2759"/>
<evidence type="ECO:0000313" key="2">
    <source>
        <dbReference type="RefSeq" id="XP_022139027.1"/>
    </source>
</evidence>
<sequence>MILAHKLSQRLFIPRLNHLNNTRYGALHSNPMLYHSAENSSADQELLPSEWYENAYRKIQKLSCSLKNVDLIDGRLVNVVDDSTIFDERIEQRMRAFKSLVRVFVGSPSARRRVTETMMAESSTTNCQPPWCFGNSSEREPMVVDSLTKISNFLNVSAQQRKLVRHTICPQVTQHHIWTGALDHMLKELKLELDPLAHQSTNNKGIKMGQQIVSSCLKFLDDATNSNAHFTSWMRPAPSQPVVDPSASPRWEDMLEMFDDLIGSLKGEKPLLRHVAKLEVMKEGLSQIKDVLSDHKSIGHKESKHQESLVQRKLSKTLGHSSRCLFTLLMFYLWGHIRDIEVDFCGGVLKDVENEKFWLVMGRILSCDEEKMVWNGVKQLDRAMGVFKFVWETAGMKGGLELQGHLWSVGAQQRQLSYKGNAYILHDITL</sequence>
<dbReference type="KEGG" id="mcha:111010055"/>
<dbReference type="PANTHER" id="PTHR37763">
    <property type="entry name" value="EXOSOME COMPLEX EXONUCLEASE"/>
    <property type="match status" value="1"/>
</dbReference>
<evidence type="ECO:0000313" key="1">
    <source>
        <dbReference type="Proteomes" id="UP000504603"/>
    </source>
</evidence>
<dbReference type="RefSeq" id="XP_022139054.1">
    <property type="nucleotide sequence ID" value="XM_022283362.1"/>
</dbReference>
<protein>
    <submittedName>
        <fullName evidence="2 3">Uncharacterized protein LOC111010055 isoform X1</fullName>
    </submittedName>
</protein>
<proteinExistence type="predicted"/>
<dbReference type="RefSeq" id="XP_022139037.1">
    <property type="nucleotide sequence ID" value="XM_022283345.1"/>
</dbReference>